<dbReference type="Proteomes" id="UP001046870">
    <property type="component" value="Chromosome 3"/>
</dbReference>
<dbReference type="PANTHER" id="PTHR46490:SF6">
    <property type="entry name" value="ASIALOGLYCOPROTEIN RECEPTOR 1-LIKE-RELATED"/>
    <property type="match status" value="1"/>
</dbReference>
<dbReference type="InterPro" id="IPR016187">
    <property type="entry name" value="CTDL_fold"/>
</dbReference>
<proteinExistence type="predicted"/>
<keyword evidence="4" id="KW-0812">Transmembrane</keyword>
<sequence>MSEGALYSVIKFNKDSNRKTAATQQEDVTYSEVKTADPTSPQTVSHCEPAVHINTAVLTREKSGPTSNTYRLAAVCLGLLCALLLTSIIALCVYHTSQSQECSTMERHLKELRANYSNMTEVNKQLQGYYNNVLQKFHYAEKYCPYSPQKRECKPCPQGWEQFNSKCYYFSTEGWHGWEQSRSDCQWYGADLVIVNSIEEQEFISKHTKGHHYWIGLSDSETEGTWLWVDRTPLQKEFWRSGEPDDQGEGWQGGTSRNADCAATDQNDWADLLCSSYQWYICETDALLMSNELSVSTST</sequence>
<dbReference type="PROSITE" id="PS50041">
    <property type="entry name" value="C_TYPE_LECTIN_2"/>
    <property type="match status" value="1"/>
</dbReference>
<organism evidence="6 7">
    <name type="scientific">Megalops atlanticus</name>
    <name type="common">Tarpon</name>
    <name type="synonym">Clupea gigantea</name>
    <dbReference type="NCBI Taxonomy" id="7932"/>
    <lineage>
        <taxon>Eukaryota</taxon>
        <taxon>Metazoa</taxon>
        <taxon>Chordata</taxon>
        <taxon>Craniata</taxon>
        <taxon>Vertebrata</taxon>
        <taxon>Euteleostomi</taxon>
        <taxon>Actinopterygii</taxon>
        <taxon>Neopterygii</taxon>
        <taxon>Teleostei</taxon>
        <taxon>Elopiformes</taxon>
        <taxon>Megalopidae</taxon>
        <taxon>Megalops</taxon>
    </lineage>
</organism>
<dbReference type="OrthoDB" id="6337382at2759"/>
<dbReference type="InterPro" id="IPR016186">
    <property type="entry name" value="C-type_lectin-like/link_sf"/>
</dbReference>
<comment type="caution">
    <text evidence="6">The sequence shown here is derived from an EMBL/GenBank/DDBJ whole genome shotgun (WGS) entry which is preliminary data.</text>
</comment>
<feature type="domain" description="C-type lectin" evidence="5">
    <location>
        <begin position="163"/>
        <end position="283"/>
    </location>
</feature>
<dbReference type="Gene3D" id="3.10.100.10">
    <property type="entry name" value="Mannose-Binding Protein A, subunit A"/>
    <property type="match status" value="1"/>
</dbReference>
<evidence type="ECO:0000256" key="1">
    <source>
        <dbReference type="ARBA" id="ARBA00022734"/>
    </source>
</evidence>
<keyword evidence="2" id="KW-1015">Disulfide bond</keyword>
<dbReference type="AlphaFoldDB" id="A0A9D3QG24"/>
<accession>A0A9D3QG24</accession>
<keyword evidence="4" id="KW-1133">Transmembrane helix</keyword>
<gene>
    <name evidence="6" type="ORF">MATL_G00050820</name>
</gene>
<evidence type="ECO:0000256" key="3">
    <source>
        <dbReference type="ARBA" id="ARBA00023180"/>
    </source>
</evidence>
<evidence type="ECO:0000259" key="5">
    <source>
        <dbReference type="PROSITE" id="PS50041"/>
    </source>
</evidence>
<evidence type="ECO:0000313" key="7">
    <source>
        <dbReference type="Proteomes" id="UP001046870"/>
    </source>
</evidence>
<protein>
    <recommendedName>
        <fullName evidence="5">C-type lectin domain-containing protein</fullName>
    </recommendedName>
</protein>
<reference evidence="6" key="1">
    <citation type="submission" date="2021-01" db="EMBL/GenBank/DDBJ databases">
        <authorList>
            <person name="Zahm M."/>
            <person name="Roques C."/>
            <person name="Cabau C."/>
            <person name="Klopp C."/>
            <person name="Donnadieu C."/>
            <person name="Jouanno E."/>
            <person name="Lampietro C."/>
            <person name="Louis A."/>
            <person name="Herpin A."/>
            <person name="Echchiki A."/>
            <person name="Berthelot C."/>
            <person name="Parey E."/>
            <person name="Roest-Crollius H."/>
            <person name="Braasch I."/>
            <person name="Postlethwait J."/>
            <person name="Bobe J."/>
            <person name="Montfort J."/>
            <person name="Bouchez O."/>
            <person name="Begum T."/>
            <person name="Mejri S."/>
            <person name="Adams A."/>
            <person name="Chen W.-J."/>
            <person name="Guiguen Y."/>
        </authorList>
    </citation>
    <scope>NUCLEOTIDE SEQUENCE</scope>
    <source>
        <strain evidence="6">YG-15Mar2019-1</strain>
        <tissue evidence="6">Brain</tissue>
    </source>
</reference>
<evidence type="ECO:0000256" key="4">
    <source>
        <dbReference type="SAM" id="Phobius"/>
    </source>
</evidence>
<dbReference type="SUPFAM" id="SSF56436">
    <property type="entry name" value="C-type lectin-like"/>
    <property type="match status" value="1"/>
</dbReference>
<keyword evidence="1" id="KW-0430">Lectin</keyword>
<dbReference type="CDD" id="cd03590">
    <property type="entry name" value="CLECT_DC-SIGN_like"/>
    <property type="match status" value="1"/>
</dbReference>
<dbReference type="InterPro" id="IPR033989">
    <property type="entry name" value="CD209-like_CTLD"/>
</dbReference>
<dbReference type="InterPro" id="IPR052309">
    <property type="entry name" value="C-type_Lectin_Domain_Fam1"/>
</dbReference>
<dbReference type="InterPro" id="IPR001304">
    <property type="entry name" value="C-type_lectin-like"/>
</dbReference>
<dbReference type="PANTHER" id="PTHR46490">
    <property type="entry name" value="C-TYPE LECTIN DOMAIN FAMILY 12 MEMBER A-RELATED"/>
    <property type="match status" value="1"/>
</dbReference>
<dbReference type="EMBL" id="JAFDVH010000003">
    <property type="protein sequence ID" value="KAG7484565.1"/>
    <property type="molecule type" value="Genomic_DNA"/>
</dbReference>
<feature type="transmembrane region" description="Helical" evidence="4">
    <location>
        <begin position="72"/>
        <end position="96"/>
    </location>
</feature>
<keyword evidence="3" id="KW-0325">Glycoprotein</keyword>
<dbReference type="Pfam" id="PF00059">
    <property type="entry name" value="Lectin_C"/>
    <property type="match status" value="1"/>
</dbReference>
<evidence type="ECO:0000256" key="2">
    <source>
        <dbReference type="ARBA" id="ARBA00023157"/>
    </source>
</evidence>
<dbReference type="GO" id="GO:0030246">
    <property type="term" value="F:carbohydrate binding"/>
    <property type="evidence" value="ECO:0007669"/>
    <property type="project" value="UniProtKB-KW"/>
</dbReference>
<keyword evidence="4" id="KW-0472">Membrane</keyword>
<dbReference type="SMART" id="SM00034">
    <property type="entry name" value="CLECT"/>
    <property type="match status" value="1"/>
</dbReference>
<keyword evidence="7" id="KW-1185">Reference proteome</keyword>
<evidence type="ECO:0000313" key="6">
    <source>
        <dbReference type="EMBL" id="KAG7484565.1"/>
    </source>
</evidence>
<name>A0A9D3QG24_MEGAT</name>